<protein>
    <recommendedName>
        <fullName evidence="6">Stress-associated endoplasmic reticulum protein</fullName>
    </recommendedName>
</protein>
<sequence>MAIQHPRQRLANEKFAKRNEEHRKFGKKKVKETDSFKSPISKTWLALIAFLLIGGGLLELFVGFLS</sequence>
<dbReference type="OrthoDB" id="16679at2759"/>
<feature type="transmembrane region" description="Helical" evidence="6">
    <location>
        <begin position="44"/>
        <end position="65"/>
    </location>
</feature>
<evidence type="ECO:0000256" key="3">
    <source>
        <dbReference type="ARBA" id="ARBA00022824"/>
    </source>
</evidence>
<evidence type="ECO:0000256" key="2">
    <source>
        <dbReference type="ARBA" id="ARBA00022692"/>
    </source>
</evidence>
<evidence type="ECO:0000256" key="7">
    <source>
        <dbReference type="SAM" id="MobiDB-lite"/>
    </source>
</evidence>
<name>A0A1Q3AH42_ZYGRO</name>
<keyword evidence="5 6" id="KW-0472">Membrane</keyword>
<evidence type="ECO:0000256" key="4">
    <source>
        <dbReference type="ARBA" id="ARBA00022989"/>
    </source>
</evidence>
<dbReference type="Proteomes" id="UP000187013">
    <property type="component" value="Unassembled WGS sequence"/>
</dbReference>
<dbReference type="EMBL" id="BDGX01000045">
    <property type="protein sequence ID" value="GAV55057.1"/>
    <property type="molecule type" value="Genomic_DNA"/>
</dbReference>
<accession>A0A1Q3AH42</accession>
<feature type="region of interest" description="Disordered" evidence="7">
    <location>
        <begin position="1"/>
        <end position="30"/>
    </location>
</feature>
<evidence type="ECO:0000313" key="8">
    <source>
        <dbReference type="EMBL" id="GAV55057.1"/>
    </source>
</evidence>
<reference evidence="8 9" key="1">
    <citation type="submission" date="2016-08" db="EMBL/GenBank/DDBJ databases">
        <title>Draft genome sequence of allopolyploid Zygosaccharomyces rouxii.</title>
        <authorList>
            <person name="Watanabe J."/>
            <person name="Uehara K."/>
            <person name="Mogi Y."/>
            <person name="Tsukioka Y."/>
        </authorList>
    </citation>
    <scope>NUCLEOTIDE SEQUENCE [LARGE SCALE GENOMIC DNA]</scope>
    <source>
        <strain evidence="8 9">NBRC 110957</strain>
    </source>
</reference>
<keyword evidence="4 6" id="KW-1133">Transmembrane helix</keyword>
<comment type="caution">
    <text evidence="8">The sequence shown here is derived from an EMBL/GenBank/DDBJ whole genome shotgun (WGS) entry which is preliminary data.</text>
</comment>
<keyword evidence="2 6" id="KW-0812">Transmembrane</keyword>
<feature type="compositionally biased region" description="Basic and acidic residues" evidence="7">
    <location>
        <begin position="10"/>
        <end position="23"/>
    </location>
</feature>
<dbReference type="InterPro" id="IPR010580">
    <property type="entry name" value="ER_stress-assoc"/>
</dbReference>
<organism evidence="8 9">
    <name type="scientific">Zygosaccharomyces rouxii</name>
    <dbReference type="NCBI Taxonomy" id="4956"/>
    <lineage>
        <taxon>Eukaryota</taxon>
        <taxon>Fungi</taxon>
        <taxon>Dikarya</taxon>
        <taxon>Ascomycota</taxon>
        <taxon>Saccharomycotina</taxon>
        <taxon>Saccharomycetes</taxon>
        <taxon>Saccharomycetales</taxon>
        <taxon>Saccharomycetaceae</taxon>
        <taxon>Zygosaccharomyces</taxon>
    </lineage>
</organism>
<comment type="similarity">
    <text evidence="1 6">Belongs to the RAMP4 family.</text>
</comment>
<evidence type="ECO:0000256" key="6">
    <source>
        <dbReference type="RuleBase" id="RU364120"/>
    </source>
</evidence>
<proteinExistence type="inferred from homology"/>
<dbReference type="Pfam" id="PF06624">
    <property type="entry name" value="RAMP4"/>
    <property type="match status" value="1"/>
</dbReference>
<keyword evidence="3 6" id="KW-0256">Endoplasmic reticulum</keyword>
<dbReference type="GO" id="GO:0005789">
    <property type="term" value="C:endoplasmic reticulum membrane"/>
    <property type="evidence" value="ECO:0007669"/>
    <property type="project" value="UniProtKB-SubCell"/>
</dbReference>
<dbReference type="AlphaFoldDB" id="A0A1Q3AH42"/>
<comment type="subcellular location">
    <subcellularLocation>
        <location evidence="6">Membrane</location>
        <topology evidence="6">Single-pass membrane protein</topology>
    </subcellularLocation>
    <subcellularLocation>
        <location evidence="6">Endoplasmic reticulum membrane</location>
        <topology evidence="6">Single-pass membrane protein</topology>
    </subcellularLocation>
</comment>
<evidence type="ECO:0000313" key="9">
    <source>
        <dbReference type="Proteomes" id="UP000187013"/>
    </source>
</evidence>
<comment type="function">
    <text evidence="6">Interacts with target proteins during translocation into the lumen of the endoplasmic reticulum. Protects unfolded target proteins against degradation and facilitate correct glycosylation.</text>
</comment>
<evidence type="ECO:0000256" key="1">
    <source>
        <dbReference type="ARBA" id="ARBA00005500"/>
    </source>
</evidence>
<gene>
    <name evidence="8" type="ORF">ZYGR_0AS03800</name>
</gene>
<evidence type="ECO:0000256" key="5">
    <source>
        <dbReference type="ARBA" id="ARBA00023136"/>
    </source>
</evidence>